<comment type="caution">
    <text evidence="3">The sequence shown here is derived from an EMBL/GenBank/DDBJ whole genome shotgun (WGS) entry which is preliminary data.</text>
</comment>
<dbReference type="Pfam" id="PF01926">
    <property type="entry name" value="MMR_HSR1"/>
    <property type="match status" value="1"/>
</dbReference>
<organism evidence="3 4">
    <name type="scientific">Adineta ricciae</name>
    <name type="common">Rotifer</name>
    <dbReference type="NCBI Taxonomy" id="249248"/>
    <lineage>
        <taxon>Eukaryota</taxon>
        <taxon>Metazoa</taxon>
        <taxon>Spiralia</taxon>
        <taxon>Gnathifera</taxon>
        <taxon>Rotifera</taxon>
        <taxon>Eurotatoria</taxon>
        <taxon>Bdelloidea</taxon>
        <taxon>Adinetida</taxon>
        <taxon>Adinetidae</taxon>
        <taxon>Adineta</taxon>
    </lineage>
</organism>
<accession>A0A816DR03</accession>
<feature type="domain" description="G" evidence="2">
    <location>
        <begin position="125"/>
        <end position="208"/>
    </location>
</feature>
<protein>
    <recommendedName>
        <fullName evidence="2">G domain-containing protein</fullName>
    </recommendedName>
</protein>
<dbReference type="AlphaFoldDB" id="A0A816DR03"/>
<evidence type="ECO:0000313" key="4">
    <source>
        <dbReference type="Proteomes" id="UP000663828"/>
    </source>
</evidence>
<feature type="region of interest" description="Disordered" evidence="1">
    <location>
        <begin position="27"/>
        <end position="51"/>
    </location>
</feature>
<dbReference type="CDD" id="cd00882">
    <property type="entry name" value="Ras_like_GTPase"/>
    <property type="match status" value="1"/>
</dbReference>
<dbReference type="GO" id="GO:0005525">
    <property type="term" value="F:GTP binding"/>
    <property type="evidence" value="ECO:0007669"/>
    <property type="project" value="InterPro"/>
</dbReference>
<gene>
    <name evidence="3" type="ORF">XAT740_LOCUS52518</name>
</gene>
<dbReference type="InterPro" id="IPR027417">
    <property type="entry name" value="P-loop_NTPase"/>
</dbReference>
<dbReference type="EMBL" id="CAJNOR010008682">
    <property type="protein sequence ID" value="CAF1636176.1"/>
    <property type="molecule type" value="Genomic_DNA"/>
</dbReference>
<evidence type="ECO:0000313" key="3">
    <source>
        <dbReference type="EMBL" id="CAF1636176.1"/>
    </source>
</evidence>
<dbReference type="Gene3D" id="3.40.50.300">
    <property type="entry name" value="P-loop containing nucleotide triphosphate hydrolases"/>
    <property type="match status" value="1"/>
</dbReference>
<name>A0A816DR03_ADIRI</name>
<proteinExistence type="predicted"/>
<dbReference type="SUPFAM" id="SSF52540">
    <property type="entry name" value="P-loop containing nucleoside triphosphate hydrolases"/>
    <property type="match status" value="1"/>
</dbReference>
<evidence type="ECO:0000259" key="2">
    <source>
        <dbReference type="Pfam" id="PF01926"/>
    </source>
</evidence>
<reference evidence="3" key="1">
    <citation type="submission" date="2021-02" db="EMBL/GenBank/DDBJ databases">
        <authorList>
            <person name="Nowell W R."/>
        </authorList>
    </citation>
    <scope>NUCLEOTIDE SEQUENCE</scope>
</reference>
<sequence length="400" mass="45543">MNNEVVNEQQSEETTITFLFEPITNENNANAFDGHSTSDEESLPSSPSNFQLPISEEKFLDPNDEGFTEQSIDSITEDHSTSSLNFMANRDNELKRTQIAVEQAMINNAYENEIQYVKDTLEFNILLMGAPRIGKSQLTNALTGNKIHKAQTSSSLESCTQRLERYEVKCGLSNDSSNEQSKVFIWDTKGIENWSDDNVVRELIHVIETIHPIAVIYCAAPGTFAKLHQVDIILNYCMYKSIFCAAVITNMWSGTREARLSVQNDLEKILERFGPRKILEFDTNDPILRKHEVIMYGDKALCTMVNSTPFVNLDLSSIEKPIRGIDELTYCIMQSLAEDKVRGWCQAVLGNRSFWQKIRHQTYGFVLEKYSQLPIIAEKLQYGLEKVFSDVLNTLTTLFL</sequence>
<dbReference type="Proteomes" id="UP000663828">
    <property type="component" value="Unassembled WGS sequence"/>
</dbReference>
<evidence type="ECO:0000256" key="1">
    <source>
        <dbReference type="SAM" id="MobiDB-lite"/>
    </source>
</evidence>
<dbReference type="InterPro" id="IPR006073">
    <property type="entry name" value="GTP-bd"/>
</dbReference>
<keyword evidence="4" id="KW-1185">Reference proteome</keyword>